<organism evidence="8">
    <name type="scientific">Streptomyces sp. R39</name>
    <dbReference type="NCBI Taxonomy" id="3238631"/>
    <lineage>
        <taxon>Bacteria</taxon>
        <taxon>Bacillati</taxon>
        <taxon>Actinomycetota</taxon>
        <taxon>Actinomycetes</taxon>
        <taxon>Kitasatosporales</taxon>
        <taxon>Streptomycetaceae</taxon>
        <taxon>Streptomyces</taxon>
    </lineage>
</organism>
<dbReference type="GO" id="GO:0004497">
    <property type="term" value="F:monooxygenase activity"/>
    <property type="evidence" value="ECO:0007669"/>
    <property type="project" value="UniProtKB-KW"/>
</dbReference>
<evidence type="ECO:0000256" key="4">
    <source>
        <dbReference type="ARBA" id="ARBA00023002"/>
    </source>
</evidence>
<dbReference type="Pfam" id="PF00067">
    <property type="entry name" value="p450"/>
    <property type="match status" value="1"/>
</dbReference>
<dbReference type="InterPro" id="IPR017972">
    <property type="entry name" value="Cyt_P450_CS"/>
</dbReference>
<keyword evidence="4 7" id="KW-0560">Oxidoreductase</keyword>
<evidence type="ECO:0000313" key="8">
    <source>
        <dbReference type="EMBL" id="XDQ50117.1"/>
    </source>
</evidence>
<dbReference type="FunFam" id="1.10.630.10:FF:000018">
    <property type="entry name" value="Cytochrome P450 monooxygenase"/>
    <property type="match status" value="1"/>
</dbReference>
<dbReference type="PRINTS" id="PR00359">
    <property type="entry name" value="BP450"/>
</dbReference>
<dbReference type="EMBL" id="CP163442">
    <property type="protein sequence ID" value="XDQ50117.1"/>
    <property type="molecule type" value="Genomic_DNA"/>
</dbReference>
<accession>A0AB39R587</accession>
<keyword evidence="3 7" id="KW-0479">Metal-binding</keyword>
<evidence type="ECO:0000256" key="5">
    <source>
        <dbReference type="ARBA" id="ARBA00023004"/>
    </source>
</evidence>
<keyword evidence="5 7" id="KW-0408">Iron</keyword>
<evidence type="ECO:0000256" key="7">
    <source>
        <dbReference type="RuleBase" id="RU000461"/>
    </source>
</evidence>
<protein>
    <submittedName>
        <fullName evidence="8">Cytochrome P450</fullName>
        <ecNumber evidence="8">1.14.-.-</ecNumber>
    </submittedName>
</protein>
<dbReference type="InterPro" id="IPR002397">
    <property type="entry name" value="Cyt_P450_B"/>
</dbReference>
<reference evidence="8" key="1">
    <citation type="submission" date="2024-07" db="EMBL/GenBank/DDBJ databases">
        <authorList>
            <person name="Yu S.T."/>
        </authorList>
    </citation>
    <scope>NUCLEOTIDE SEQUENCE</scope>
    <source>
        <strain evidence="8">R39</strain>
        <plasmid evidence="8">unnamed1</plasmid>
    </source>
</reference>
<dbReference type="GO" id="GO:0016705">
    <property type="term" value="F:oxidoreductase activity, acting on paired donors, with incorporation or reduction of molecular oxygen"/>
    <property type="evidence" value="ECO:0007669"/>
    <property type="project" value="InterPro"/>
</dbReference>
<dbReference type="InterPro" id="IPR001128">
    <property type="entry name" value="Cyt_P450"/>
</dbReference>
<dbReference type="PROSITE" id="PS00086">
    <property type="entry name" value="CYTOCHROME_P450"/>
    <property type="match status" value="1"/>
</dbReference>
<evidence type="ECO:0000256" key="1">
    <source>
        <dbReference type="ARBA" id="ARBA00010617"/>
    </source>
</evidence>
<dbReference type="RefSeq" id="WP_369228639.1">
    <property type="nucleotide sequence ID" value="NZ_CP163442.1"/>
</dbReference>
<geneLocation type="plasmid" evidence="8">
    <name>unnamed1</name>
</geneLocation>
<dbReference type="AlphaFoldDB" id="A0AB39R587"/>
<evidence type="ECO:0000256" key="3">
    <source>
        <dbReference type="ARBA" id="ARBA00022723"/>
    </source>
</evidence>
<proteinExistence type="inferred from homology"/>
<dbReference type="EC" id="1.14.-.-" evidence="8"/>
<dbReference type="GO" id="GO:0020037">
    <property type="term" value="F:heme binding"/>
    <property type="evidence" value="ECO:0007669"/>
    <property type="project" value="InterPro"/>
</dbReference>
<evidence type="ECO:0000256" key="2">
    <source>
        <dbReference type="ARBA" id="ARBA00022617"/>
    </source>
</evidence>
<dbReference type="PANTHER" id="PTHR46696:SF1">
    <property type="entry name" value="CYTOCHROME P450 YJIB-RELATED"/>
    <property type="match status" value="1"/>
</dbReference>
<dbReference type="InterPro" id="IPR036396">
    <property type="entry name" value="Cyt_P450_sf"/>
</dbReference>
<evidence type="ECO:0000256" key="6">
    <source>
        <dbReference type="ARBA" id="ARBA00023033"/>
    </source>
</evidence>
<dbReference type="PANTHER" id="PTHR46696">
    <property type="entry name" value="P450, PUTATIVE (EUROFUNG)-RELATED"/>
    <property type="match status" value="1"/>
</dbReference>
<dbReference type="GO" id="GO:0005506">
    <property type="term" value="F:iron ion binding"/>
    <property type="evidence" value="ECO:0007669"/>
    <property type="project" value="InterPro"/>
</dbReference>
<dbReference type="Gene3D" id="1.10.630.10">
    <property type="entry name" value="Cytochrome P450"/>
    <property type="match status" value="1"/>
</dbReference>
<name>A0AB39R587_9ACTN</name>
<keyword evidence="2 7" id="KW-0349">Heme</keyword>
<dbReference type="CDD" id="cd11030">
    <property type="entry name" value="CYP105-like"/>
    <property type="match status" value="1"/>
</dbReference>
<dbReference type="SUPFAM" id="SSF48264">
    <property type="entry name" value="Cytochrome P450"/>
    <property type="match status" value="1"/>
</dbReference>
<gene>
    <name evidence="8" type="ORF">AB5J52_49410</name>
</gene>
<sequence length="401" mass="44731">MTQATEAAAASLPAPRQCPYAPPAFYAETRESGRPRRGTIWDGSNPWLVATHDQVKQVLGDPRIGADVTDPAFPNTDAAQPHLQGDIFFRKDGEEHLPIRRLLNPDFTVKQVERWRPRIEQLVDEAIDDLLTLPRPLDLVRHFALRIPTEAICELLGVDLADSPVLTDSVLAITDMHAATEEKVAAIGRLNELLARCARQKQEQPDERLLSRLVNQHVPSGELTFDEVVRLGVLVIGAGHETTSNMLGLSVLALLQHADQRKKLLSDPDNYAATCAEEMLRYWSIVQTEPRRFAREDVEIGGQLINAGEGIICSLGAANRDPAMFTAPEELDVTRPGRQHLAFGHGVHQCLGQNLARIELQAALPRLFQRVPELRLAVPEDQLRFRDTHIVYGLYELPVTW</sequence>
<comment type="similarity">
    <text evidence="1 7">Belongs to the cytochrome P450 family.</text>
</comment>
<dbReference type="PRINTS" id="PR00385">
    <property type="entry name" value="P450"/>
</dbReference>
<keyword evidence="6 7" id="KW-0503">Monooxygenase</keyword>
<keyword evidence="8" id="KW-0614">Plasmid</keyword>